<dbReference type="OrthoDB" id="1939479at2759"/>
<dbReference type="SUPFAM" id="SSF54001">
    <property type="entry name" value="Cysteine proteinases"/>
    <property type="match status" value="1"/>
</dbReference>
<name>A0A4Q1BGI1_TREME</name>
<dbReference type="STRING" id="5217.A0A4Q1BGI1"/>
<keyword evidence="8" id="KW-1185">Reference proteome</keyword>
<feature type="compositionally biased region" description="Polar residues" evidence="5">
    <location>
        <begin position="132"/>
        <end position="174"/>
    </location>
</feature>
<evidence type="ECO:0000313" key="8">
    <source>
        <dbReference type="Proteomes" id="UP000289152"/>
    </source>
</evidence>
<evidence type="ECO:0000256" key="5">
    <source>
        <dbReference type="SAM" id="MobiDB-lite"/>
    </source>
</evidence>
<dbReference type="InParanoid" id="A0A4Q1BGI1"/>
<dbReference type="Pfam" id="PF02902">
    <property type="entry name" value="Peptidase_C48"/>
    <property type="match status" value="1"/>
</dbReference>
<feature type="region of interest" description="Disordered" evidence="5">
    <location>
        <begin position="1"/>
        <end position="28"/>
    </location>
</feature>
<dbReference type="PROSITE" id="PS50600">
    <property type="entry name" value="ULP_PROTEASE"/>
    <property type="match status" value="1"/>
</dbReference>
<dbReference type="EMBL" id="SDIL01000090">
    <property type="protein sequence ID" value="RXK36672.1"/>
    <property type="molecule type" value="Genomic_DNA"/>
</dbReference>
<organism evidence="7 8">
    <name type="scientific">Tremella mesenterica</name>
    <name type="common">Jelly fungus</name>
    <dbReference type="NCBI Taxonomy" id="5217"/>
    <lineage>
        <taxon>Eukaryota</taxon>
        <taxon>Fungi</taxon>
        <taxon>Dikarya</taxon>
        <taxon>Basidiomycota</taxon>
        <taxon>Agaricomycotina</taxon>
        <taxon>Tremellomycetes</taxon>
        <taxon>Tremellales</taxon>
        <taxon>Tremellaceae</taxon>
        <taxon>Tremella</taxon>
    </lineage>
</organism>
<evidence type="ECO:0000256" key="4">
    <source>
        <dbReference type="ARBA" id="ARBA00022807"/>
    </source>
</evidence>
<proteinExistence type="inferred from homology"/>
<feature type="compositionally biased region" description="Basic and acidic residues" evidence="5">
    <location>
        <begin position="223"/>
        <end position="233"/>
    </location>
</feature>
<reference evidence="7 8" key="1">
    <citation type="submission" date="2016-06" db="EMBL/GenBank/DDBJ databases">
        <title>Evolution of pathogenesis and genome organization in the Tremellales.</title>
        <authorList>
            <person name="Cuomo C."/>
            <person name="Litvintseva A."/>
            <person name="Heitman J."/>
            <person name="Chen Y."/>
            <person name="Sun S."/>
            <person name="Springer D."/>
            <person name="Dromer F."/>
            <person name="Young S."/>
            <person name="Zeng Q."/>
            <person name="Chapman S."/>
            <person name="Gujja S."/>
            <person name="Saif S."/>
            <person name="Birren B."/>
        </authorList>
    </citation>
    <scope>NUCLEOTIDE SEQUENCE [LARGE SCALE GENOMIC DNA]</scope>
    <source>
        <strain evidence="7 8">ATCC 28783</strain>
    </source>
</reference>
<comment type="similarity">
    <text evidence="1">Belongs to the peptidase C48 family.</text>
</comment>
<evidence type="ECO:0000256" key="1">
    <source>
        <dbReference type="ARBA" id="ARBA00005234"/>
    </source>
</evidence>
<feature type="domain" description="Ubiquitin-like protease family profile" evidence="6">
    <location>
        <begin position="390"/>
        <end position="557"/>
    </location>
</feature>
<gene>
    <name evidence="7" type="ORF">M231_06059</name>
</gene>
<dbReference type="GO" id="GO:0005634">
    <property type="term" value="C:nucleus"/>
    <property type="evidence" value="ECO:0007669"/>
    <property type="project" value="TreeGrafter"/>
</dbReference>
<evidence type="ECO:0000256" key="3">
    <source>
        <dbReference type="ARBA" id="ARBA00022801"/>
    </source>
</evidence>
<feature type="region of interest" description="Disordered" evidence="5">
    <location>
        <begin position="58"/>
        <end position="281"/>
    </location>
</feature>
<keyword evidence="4" id="KW-0788">Thiol protease</keyword>
<dbReference type="Gene3D" id="3.40.395.10">
    <property type="entry name" value="Adenoviral Proteinase, Chain A"/>
    <property type="match status" value="1"/>
</dbReference>
<accession>A0A4Q1BGI1</accession>
<dbReference type="Proteomes" id="UP000289152">
    <property type="component" value="Unassembled WGS sequence"/>
</dbReference>
<feature type="compositionally biased region" description="Polar residues" evidence="5">
    <location>
        <begin position="204"/>
        <end position="218"/>
    </location>
</feature>
<dbReference type="GO" id="GO:0016926">
    <property type="term" value="P:protein desumoylation"/>
    <property type="evidence" value="ECO:0007669"/>
    <property type="project" value="TreeGrafter"/>
</dbReference>
<sequence length="599" mass="68841">MPAGKRRVSSQSLSSHSNLPVDRQRSLKRQRIITESTYDDIVWGFRRLFSLAVSPFNRPPASARLPLQNGHGNIPEMREISSLDQLRPHPGGTLALLQESESPPEKSDVIDLTGETDSEDDRSRQTQDEADSSSSQAGPSRLPPSSTSSVGFPTSRDTPELFNTGSLSPSRQRLTSTSRKLPRRPSRPNLSPNEHPFRKYGWLSNGSEDPFKTSSNKSKAVGRKRDPAKEARRAVQNRLQELVQAGSLDEKQGERLVQSYQGPDPQKKHQRSVRYGQDSKSEFAKLLRGKSYQTLEGARTLEEVVNKPTETYHPELRYGTGKQAEDLGKRQRAPDLDKLFKKLELEHEEEDRKIRDRLTPRPPKSLTPNQKLVVQEAFRNRAYNANLNNYIVNHSTLSRLRPGAPDEWLNDEIVNFYGNMIMDRTEREGKRKIHYFNSYFYSKLQQGYEKSKLHKWTKKVDIFEKDLVLLVINIKGVHWTAAAINFERKRFEFYDSMNNLQRDIYANLREYVDCEHRNKKGTPFDFTGWTNAWNPDAPSQDNGSDCGVFACQTIEALARGRDLIDDGFEFDASNMPYLRYLMVYEITKGKLEERWPKSR</sequence>
<protein>
    <recommendedName>
        <fullName evidence="6">Ubiquitin-like protease family profile domain-containing protein</fullName>
    </recommendedName>
</protein>
<comment type="caution">
    <text evidence="7">The sequence shown here is derived from an EMBL/GenBank/DDBJ whole genome shotgun (WGS) entry which is preliminary data.</text>
</comment>
<keyword evidence="3" id="KW-0378">Hydrolase</keyword>
<dbReference type="InterPro" id="IPR003653">
    <property type="entry name" value="Peptidase_C48_C"/>
</dbReference>
<feature type="region of interest" description="Disordered" evidence="5">
    <location>
        <begin position="313"/>
        <end position="333"/>
    </location>
</feature>
<dbReference type="PANTHER" id="PTHR12606">
    <property type="entry name" value="SENTRIN/SUMO-SPECIFIC PROTEASE"/>
    <property type="match status" value="1"/>
</dbReference>
<dbReference type="VEuPathDB" id="FungiDB:TREMEDRAFT_26586"/>
<evidence type="ECO:0000313" key="7">
    <source>
        <dbReference type="EMBL" id="RXK36672.1"/>
    </source>
</evidence>
<dbReference type="GO" id="GO:0016929">
    <property type="term" value="F:deSUMOylase activity"/>
    <property type="evidence" value="ECO:0007669"/>
    <property type="project" value="TreeGrafter"/>
</dbReference>
<dbReference type="GO" id="GO:0006508">
    <property type="term" value="P:proteolysis"/>
    <property type="evidence" value="ECO:0007669"/>
    <property type="project" value="UniProtKB-KW"/>
</dbReference>
<dbReference type="AlphaFoldDB" id="A0A4Q1BGI1"/>
<dbReference type="VEuPathDB" id="FungiDB:TREMEDRAFT_56136"/>
<evidence type="ECO:0000259" key="6">
    <source>
        <dbReference type="PROSITE" id="PS50600"/>
    </source>
</evidence>
<keyword evidence="2" id="KW-0645">Protease</keyword>
<feature type="compositionally biased region" description="Basic and acidic residues" evidence="5">
    <location>
        <begin position="323"/>
        <end position="333"/>
    </location>
</feature>
<dbReference type="InterPro" id="IPR038765">
    <property type="entry name" value="Papain-like_cys_pep_sf"/>
</dbReference>
<dbReference type="PANTHER" id="PTHR12606:SF141">
    <property type="entry name" value="GH15225P-RELATED"/>
    <property type="match status" value="1"/>
</dbReference>
<evidence type="ECO:0000256" key="2">
    <source>
        <dbReference type="ARBA" id="ARBA00022670"/>
    </source>
</evidence>